<protein>
    <submittedName>
        <fullName evidence="3">Protein YceI</fullName>
    </submittedName>
</protein>
<dbReference type="Pfam" id="PF04264">
    <property type="entry name" value="YceI"/>
    <property type="match status" value="1"/>
</dbReference>
<dbReference type="Proteomes" id="UP000503096">
    <property type="component" value="Chromosome"/>
</dbReference>
<keyword evidence="1" id="KW-0732">Signal</keyword>
<reference evidence="3 4" key="1">
    <citation type="submission" date="2020-04" db="EMBL/GenBank/DDBJ databases">
        <title>Usitatibacter rugosus gen. nov., sp. nov. and Usitatibacter palustris sp. nov., novel members of Usitatibacteraceae fam. nov. within the order Nitrosomonadales isolated from soil.</title>
        <authorList>
            <person name="Huber K.J."/>
            <person name="Neumann-Schaal M."/>
            <person name="Geppert A."/>
            <person name="Luckner M."/>
            <person name="Wanner G."/>
            <person name="Overmann J."/>
        </authorList>
    </citation>
    <scope>NUCLEOTIDE SEQUENCE [LARGE SCALE GENOMIC DNA]</scope>
    <source>
        <strain evidence="3 4">Swamp67</strain>
    </source>
</reference>
<dbReference type="SMART" id="SM00867">
    <property type="entry name" value="YceI"/>
    <property type="match status" value="1"/>
</dbReference>
<dbReference type="SUPFAM" id="SSF101874">
    <property type="entry name" value="YceI-like"/>
    <property type="match status" value="1"/>
</dbReference>
<dbReference type="PANTHER" id="PTHR34406:SF2">
    <property type="entry name" value="PERIPLASMIC PROTEIN"/>
    <property type="match status" value="1"/>
</dbReference>
<dbReference type="AlphaFoldDB" id="A0A6M4HCS9"/>
<dbReference type="KEGG" id="upl:DSM104440_02633"/>
<dbReference type="Gene3D" id="2.40.128.110">
    <property type="entry name" value="Lipid/polyisoprenoid-binding, YceI-like"/>
    <property type="match status" value="1"/>
</dbReference>
<feature type="chain" id="PRO_5026854376" evidence="1">
    <location>
        <begin position="20"/>
        <end position="199"/>
    </location>
</feature>
<evidence type="ECO:0000259" key="2">
    <source>
        <dbReference type="SMART" id="SM00867"/>
    </source>
</evidence>
<dbReference type="EMBL" id="CP053073">
    <property type="protein sequence ID" value="QJR15807.1"/>
    <property type="molecule type" value="Genomic_DNA"/>
</dbReference>
<dbReference type="InterPro" id="IPR036761">
    <property type="entry name" value="TTHA0802/YceI-like_sf"/>
</dbReference>
<dbReference type="PANTHER" id="PTHR34406">
    <property type="entry name" value="PROTEIN YCEI"/>
    <property type="match status" value="1"/>
</dbReference>
<dbReference type="RefSeq" id="WP_171163414.1">
    <property type="nucleotide sequence ID" value="NZ_CP053073.1"/>
</dbReference>
<gene>
    <name evidence="3" type="primary">yceI_3</name>
    <name evidence="3" type="ORF">DSM104440_02633</name>
</gene>
<dbReference type="InParanoid" id="A0A6M4HCS9"/>
<organism evidence="3 4">
    <name type="scientific">Usitatibacter palustris</name>
    <dbReference type="NCBI Taxonomy" id="2732487"/>
    <lineage>
        <taxon>Bacteria</taxon>
        <taxon>Pseudomonadati</taxon>
        <taxon>Pseudomonadota</taxon>
        <taxon>Betaproteobacteria</taxon>
        <taxon>Nitrosomonadales</taxon>
        <taxon>Usitatibacteraceae</taxon>
        <taxon>Usitatibacter</taxon>
    </lineage>
</organism>
<sequence length="199" mass="21877">MRALAAIATALLLVPQARAAPEEYTIDRSHTYPGFEVVHLGISTQRGRFDKTNGKIILDREAGTGTLEIAIDTTSVSTGNSALDEALRGEDFFHVEKFPRMSFKSTHLEFDKGIPRRAMGELTLLAETKPVTLQIEHFDCTQKPFLIRTTCGADVSTVISRSAFGMSRWAVFIADKVKIVIQIEAYRVNAPPEPQPSGG</sequence>
<evidence type="ECO:0000313" key="4">
    <source>
        <dbReference type="Proteomes" id="UP000503096"/>
    </source>
</evidence>
<evidence type="ECO:0000256" key="1">
    <source>
        <dbReference type="SAM" id="SignalP"/>
    </source>
</evidence>
<dbReference type="InterPro" id="IPR007372">
    <property type="entry name" value="Lipid/polyisoprenoid-bd_YceI"/>
</dbReference>
<proteinExistence type="predicted"/>
<keyword evidence="4" id="KW-1185">Reference proteome</keyword>
<name>A0A6M4HCS9_9PROT</name>
<feature type="signal peptide" evidence="1">
    <location>
        <begin position="1"/>
        <end position="19"/>
    </location>
</feature>
<feature type="domain" description="Lipid/polyisoprenoid-binding YceI-like" evidence="2">
    <location>
        <begin position="23"/>
        <end position="186"/>
    </location>
</feature>
<evidence type="ECO:0000313" key="3">
    <source>
        <dbReference type="EMBL" id="QJR15807.1"/>
    </source>
</evidence>
<dbReference type="FunCoup" id="A0A6M4HCS9">
    <property type="interactions" value="122"/>
</dbReference>
<accession>A0A6M4HCS9</accession>